<evidence type="ECO:0000256" key="1">
    <source>
        <dbReference type="ARBA" id="ARBA00004651"/>
    </source>
</evidence>
<dbReference type="InterPro" id="IPR027417">
    <property type="entry name" value="P-loop_NTPase"/>
</dbReference>
<dbReference type="AlphaFoldDB" id="I6R8W7"/>
<evidence type="ECO:0000256" key="4">
    <source>
        <dbReference type="ARBA" id="ARBA00022692"/>
    </source>
</evidence>
<keyword evidence="3" id="KW-1003">Cell membrane</keyword>
<evidence type="ECO:0000256" key="6">
    <source>
        <dbReference type="ARBA" id="ARBA00023136"/>
    </source>
</evidence>
<name>I6R8W7_ECOLX</name>
<evidence type="ECO:0000256" key="8">
    <source>
        <dbReference type="SAM" id="Phobius"/>
    </source>
</evidence>
<comment type="similarity">
    <text evidence="2">Belongs to the VirD4/TraG family.</text>
</comment>
<dbReference type="SUPFAM" id="SSF52540">
    <property type="entry name" value="P-loop containing nucleoside triphosphate hydrolases"/>
    <property type="match status" value="1"/>
</dbReference>
<dbReference type="PANTHER" id="PTHR37937:SF1">
    <property type="entry name" value="CONJUGATIVE TRANSFER: DNA TRANSPORT"/>
    <property type="match status" value="1"/>
</dbReference>
<keyword evidence="5 8" id="KW-1133">Transmembrane helix</keyword>
<geneLocation type="plasmid" evidence="9">
    <name>pNGX2-QnrS1</name>
</geneLocation>
<evidence type="ECO:0000256" key="7">
    <source>
        <dbReference type="SAM" id="MobiDB-lite"/>
    </source>
</evidence>
<evidence type="ECO:0000256" key="2">
    <source>
        <dbReference type="ARBA" id="ARBA00008806"/>
    </source>
</evidence>
<feature type="region of interest" description="Disordered" evidence="7">
    <location>
        <begin position="529"/>
        <end position="550"/>
    </location>
</feature>
<feature type="compositionally biased region" description="Low complexity" evidence="7">
    <location>
        <begin position="529"/>
        <end position="543"/>
    </location>
</feature>
<comment type="subcellular location">
    <subcellularLocation>
        <location evidence="1">Cell membrane</location>
        <topology evidence="1">Multi-pass membrane protein</topology>
    </subcellularLocation>
</comment>
<dbReference type="InterPro" id="IPR051539">
    <property type="entry name" value="T4SS-coupling_protein"/>
</dbReference>
<dbReference type="PANTHER" id="PTHR37937">
    <property type="entry name" value="CONJUGATIVE TRANSFER: DNA TRANSPORT"/>
    <property type="match status" value="1"/>
</dbReference>
<dbReference type="CDD" id="cd01127">
    <property type="entry name" value="TrwB_TraG_TraD_VirD4"/>
    <property type="match status" value="1"/>
</dbReference>
<keyword evidence="4 8" id="KW-0812">Transmembrane</keyword>
<evidence type="ECO:0000313" key="9">
    <source>
        <dbReference type="EMBL" id="AFM45980.1"/>
    </source>
</evidence>
<proteinExistence type="inferred from homology"/>
<evidence type="ECO:0000256" key="3">
    <source>
        <dbReference type="ARBA" id="ARBA00022475"/>
    </source>
</evidence>
<keyword evidence="6 8" id="KW-0472">Membrane</keyword>
<dbReference type="GO" id="GO:0005886">
    <property type="term" value="C:plasma membrane"/>
    <property type="evidence" value="ECO:0007669"/>
    <property type="project" value="UniProtKB-SubCell"/>
</dbReference>
<feature type="transmembrane region" description="Helical" evidence="8">
    <location>
        <begin position="94"/>
        <end position="116"/>
    </location>
</feature>
<keyword evidence="9" id="KW-0614">Plasmid</keyword>
<organism evidence="9">
    <name type="scientific">Escherichia coli</name>
    <dbReference type="NCBI Taxonomy" id="562"/>
    <lineage>
        <taxon>Bacteria</taxon>
        <taxon>Pseudomonadati</taxon>
        <taxon>Pseudomonadota</taxon>
        <taxon>Gammaproteobacteria</taxon>
        <taxon>Enterobacterales</taxon>
        <taxon>Enterobacteriaceae</taxon>
        <taxon>Escherichia</taxon>
    </lineage>
</organism>
<feature type="transmembrane region" description="Helical" evidence="8">
    <location>
        <begin position="40"/>
        <end position="62"/>
    </location>
</feature>
<dbReference type="Pfam" id="PF02534">
    <property type="entry name" value="T4SS-DNA_transf"/>
    <property type="match status" value="1"/>
</dbReference>
<dbReference type="EMBL" id="JQ269335">
    <property type="protein sequence ID" value="AFM45980.1"/>
    <property type="molecule type" value="Genomic_DNA"/>
</dbReference>
<dbReference type="InterPro" id="IPR003688">
    <property type="entry name" value="TraG/VirD4"/>
</dbReference>
<accession>I6R8W7</accession>
<reference evidence="9" key="1">
    <citation type="journal article" date="2012" name="Plasmid">
        <title>Expansion of the IncX plasmid family for improved identification and typing of novel plasmids in drug-resistant Enterobacteriaceae.</title>
        <authorList>
            <person name="Johnson T.J."/>
            <person name="Bielak E.M."/>
            <person name="Fortini D."/>
            <person name="Hansen L.H."/>
            <person name="Hasman H."/>
            <person name="Debroy C."/>
            <person name="Nolan L.K."/>
            <person name="Carattoli A."/>
        </authorList>
    </citation>
    <scope>NUCLEOTIDE SEQUENCE</scope>
    <source>
        <strain evidence="9">Z7</strain>
        <plasmid evidence="9">pNGX2-QnrS1</plasmid>
    </source>
</reference>
<dbReference type="Gene3D" id="3.40.50.300">
    <property type="entry name" value="P-loop containing nucleotide triphosphate hydrolases"/>
    <property type="match status" value="1"/>
</dbReference>
<evidence type="ECO:0000256" key="5">
    <source>
        <dbReference type="ARBA" id="ARBA00022989"/>
    </source>
</evidence>
<protein>
    <submittedName>
        <fullName evidence="9">TaxB</fullName>
    </submittedName>
</protein>
<sequence length="640" mass="72441">MKKMLVLPPVSTIVRLISKSILKCSRSKAMSLKLPDKGQWAFIILVMCLIAYYTGSVAIYFFNHKTPLYIWKHYDSLLLWRVIIDSSIKSEVRFTALPSLLSGALASLAAPAFIIWKLNQKDAPLFGDAKFASDSDLKKSKLLKWEKENDTDILVGRYKGKYLWYTAPDFVSLGAGTRAGKGAAIGIPNMLVKKHSIIALDPKQELWKITSKVREQILGNKVYLLDPFNTKTHKCNPLFYVDLKSESGAKDLLKLVEILFPSFGLTGAEAHFNNLAGQYWTGLAKLLHFFINFAPEWIEELRVKPVFSIGTVVDLYSNIDREQVLSNRETFEELAQGNETALFHLKDALTKIREYHETEDEQRSSIDGSFRKKMSLFYLPTVRKCTDGNDFDLRQMRREDITVYVGVNAEDMILAYDFLNLFFNLVVEVTLRENPDFDPTLKHDCLLFLDEFPSIGYMPIIKKGSGYIAGYKLKLLTIYQNISQLNEIYGTEGAKTLLSAHPCRVIYAVSEEDDAKKISEKLGYITARSKGSSKTSGKATSRSNSENEAQRALVLPQELGTLDFSEEMIILKGEHPVKAEKALYYLDNYFMERLMLVSPKLTALTASINRSNKIFGVKGIKYPSKEKMLSVGELESEVLL</sequence>